<reference evidence="13 14" key="1">
    <citation type="submission" date="2023-11" db="EMBL/GenBank/DDBJ databases">
        <title>MicrobeMod: A computational toolkit for identifying prokaryotic methylation and restriction-modification with nanopore sequencing.</title>
        <authorList>
            <person name="Crits-Christoph A."/>
            <person name="Kang S.C."/>
            <person name="Lee H."/>
            <person name="Ostrov N."/>
        </authorList>
    </citation>
    <scope>NUCLEOTIDE SEQUENCE [LARGE SCALE GENOMIC DNA]</scope>
    <source>
        <strain evidence="13 14">DSMZ 16071</strain>
    </source>
</reference>
<evidence type="ECO:0000256" key="1">
    <source>
        <dbReference type="ARBA" id="ARBA00004141"/>
    </source>
</evidence>
<evidence type="ECO:0000256" key="2">
    <source>
        <dbReference type="ARBA" id="ARBA00022475"/>
    </source>
</evidence>
<keyword evidence="3 12" id="KW-0812">Transmembrane</keyword>
<keyword evidence="7" id="KW-0408">Iron</keyword>
<evidence type="ECO:0000256" key="9">
    <source>
        <dbReference type="ARBA" id="ARBA00023136"/>
    </source>
</evidence>
<comment type="subcellular location">
    <subcellularLocation>
        <location evidence="1">Membrane</location>
        <topology evidence="1">Multi-pass membrane protein</topology>
    </subcellularLocation>
</comment>
<evidence type="ECO:0000313" key="14">
    <source>
        <dbReference type="Proteomes" id="UP001324185"/>
    </source>
</evidence>
<evidence type="ECO:0000256" key="12">
    <source>
        <dbReference type="SAM" id="Phobius"/>
    </source>
</evidence>
<keyword evidence="5 12" id="KW-1133">Transmembrane helix</keyword>
<feature type="transmembrane region" description="Helical" evidence="12">
    <location>
        <begin position="9"/>
        <end position="29"/>
    </location>
</feature>
<protein>
    <submittedName>
        <fullName evidence="13">COX15/CtaA family protein</fullName>
    </submittedName>
</protein>
<proteinExistence type="predicted"/>
<accession>A0ABZ0X695</accession>
<evidence type="ECO:0000313" key="13">
    <source>
        <dbReference type="EMBL" id="WQG85916.1"/>
    </source>
</evidence>
<keyword evidence="10" id="KW-1015">Disulfide bond</keyword>
<feature type="transmembrane region" description="Helical" evidence="12">
    <location>
        <begin position="338"/>
        <end position="358"/>
    </location>
</feature>
<evidence type="ECO:0000256" key="4">
    <source>
        <dbReference type="ARBA" id="ARBA00022723"/>
    </source>
</evidence>
<evidence type="ECO:0000256" key="11">
    <source>
        <dbReference type="ARBA" id="ARBA00023444"/>
    </source>
</evidence>
<dbReference type="RefSeq" id="WP_018623930.1">
    <property type="nucleotide sequence ID" value="NZ_CP140158.1"/>
</dbReference>
<evidence type="ECO:0000256" key="3">
    <source>
        <dbReference type="ARBA" id="ARBA00022692"/>
    </source>
</evidence>
<feature type="transmembrane region" description="Helical" evidence="12">
    <location>
        <begin position="176"/>
        <end position="196"/>
    </location>
</feature>
<dbReference type="PANTHER" id="PTHR35457:SF1">
    <property type="entry name" value="HEME A SYNTHASE"/>
    <property type="match status" value="1"/>
</dbReference>
<feature type="transmembrane region" description="Helical" evidence="12">
    <location>
        <begin position="108"/>
        <end position="129"/>
    </location>
</feature>
<keyword evidence="2" id="KW-1003">Cell membrane</keyword>
<feature type="transmembrane region" description="Helical" evidence="12">
    <location>
        <begin position="135"/>
        <end position="156"/>
    </location>
</feature>
<dbReference type="PANTHER" id="PTHR35457">
    <property type="entry name" value="HEME A SYNTHASE"/>
    <property type="match status" value="1"/>
</dbReference>
<feature type="transmembrane region" description="Helical" evidence="12">
    <location>
        <begin position="79"/>
        <end position="96"/>
    </location>
</feature>
<evidence type="ECO:0000256" key="5">
    <source>
        <dbReference type="ARBA" id="ARBA00022989"/>
    </source>
</evidence>
<keyword evidence="6" id="KW-0560">Oxidoreductase</keyword>
<keyword evidence="14" id="KW-1185">Reference proteome</keyword>
<evidence type="ECO:0000256" key="10">
    <source>
        <dbReference type="ARBA" id="ARBA00023157"/>
    </source>
</evidence>
<gene>
    <name evidence="13" type="ORF">SR900_03290</name>
</gene>
<comment type="pathway">
    <text evidence="11">Porphyrin-containing compound metabolism.</text>
</comment>
<feature type="transmembrane region" description="Helical" evidence="12">
    <location>
        <begin position="306"/>
        <end position="332"/>
    </location>
</feature>
<evidence type="ECO:0000256" key="7">
    <source>
        <dbReference type="ARBA" id="ARBA00023004"/>
    </source>
</evidence>
<evidence type="ECO:0000256" key="8">
    <source>
        <dbReference type="ARBA" id="ARBA00023133"/>
    </source>
</evidence>
<keyword evidence="8" id="KW-0350">Heme biosynthesis</keyword>
<keyword evidence="9 12" id="KW-0472">Membrane</keyword>
<feature type="transmembrane region" description="Helical" evidence="12">
    <location>
        <begin position="277"/>
        <end position="294"/>
    </location>
</feature>
<dbReference type="Proteomes" id="UP001324185">
    <property type="component" value="Chromosome"/>
</dbReference>
<dbReference type="EMBL" id="CP140158">
    <property type="protein sequence ID" value="WQG85916.1"/>
    <property type="molecule type" value="Genomic_DNA"/>
</dbReference>
<evidence type="ECO:0000256" key="6">
    <source>
        <dbReference type="ARBA" id="ARBA00023002"/>
    </source>
</evidence>
<keyword evidence="4" id="KW-0479">Metal-binding</keyword>
<dbReference type="Pfam" id="PF02628">
    <property type="entry name" value="COX15-CtaA"/>
    <property type="match status" value="1"/>
</dbReference>
<organism evidence="13 14">
    <name type="scientific">Kangiella aquimarina</name>
    <dbReference type="NCBI Taxonomy" id="261965"/>
    <lineage>
        <taxon>Bacteria</taxon>
        <taxon>Pseudomonadati</taxon>
        <taxon>Pseudomonadota</taxon>
        <taxon>Gammaproteobacteria</taxon>
        <taxon>Kangiellales</taxon>
        <taxon>Kangiellaceae</taxon>
        <taxon>Kangiella</taxon>
    </lineage>
</organism>
<name>A0ABZ0X695_9GAMM</name>
<dbReference type="InterPro" id="IPR003780">
    <property type="entry name" value="COX15/CtaA_fam"/>
</dbReference>
<sequence length="369" mass="40967">MQKKTLRKFAIFASILALCVILLGAWTRLSDAGLGCPDWPGCYGHFTVPQDADYIKQAEVEYNQVFEADKAWPEMIHRHFAKAIGLVIIILFVGAWKGRRKDPSIPVLLPSILLPLVIFQGLLGMWTVTLKVHPFVVMLHLLGGFSILSLLFLYILQLRPKIVSLSQVVAKKFKKLAMVSLVLVILQIALGGWTAANYAATACTELPFCNDGWTQNVDFKGGYDLWQKGFEFDEFKALEQEKFEADLAKAQGEPFINYEGGVLSHDQKVAIHVSHRIGAYIVFLIVGLLALLMIREKDSVLIRHFGRALALVLIGQMLLGFSNIIFALPLYVAVAHNGGGAILLLTVLAVNFLVNWQFRQAKQVGGKHG</sequence>
<dbReference type="InterPro" id="IPR050450">
    <property type="entry name" value="COX15/CtaA_HemeA_synthase"/>
</dbReference>